<feature type="transmembrane region" description="Helical" evidence="19">
    <location>
        <begin position="59"/>
        <end position="77"/>
    </location>
</feature>
<keyword evidence="12" id="KW-0067">ATP-binding</keyword>
<dbReference type="Gene3D" id="3.40.50.1000">
    <property type="entry name" value="HAD superfamily/HAD-like"/>
    <property type="match status" value="1"/>
</dbReference>
<dbReference type="InterPro" id="IPR006408">
    <property type="entry name" value="P-type_ATPase_IIB"/>
</dbReference>
<keyword evidence="8 19" id="KW-0812">Transmembrane</keyword>
<keyword evidence="9" id="KW-0479">Metal-binding</keyword>
<evidence type="ECO:0000256" key="18">
    <source>
        <dbReference type="ARBA" id="ARBA00048694"/>
    </source>
</evidence>
<evidence type="ECO:0000256" key="2">
    <source>
        <dbReference type="ARBA" id="ARBA00005675"/>
    </source>
</evidence>
<dbReference type="InterPro" id="IPR008250">
    <property type="entry name" value="ATPase_P-typ_transduc_dom_A_sf"/>
</dbReference>
<feature type="transmembrane region" description="Helical" evidence="19">
    <location>
        <begin position="819"/>
        <end position="839"/>
    </location>
</feature>
<keyword evidence="6" id="KW-0597">Phosphoprotein</keyword>
<feature type="domain" description="Cation-transporting P-type ATPase N-terminal" evidence="20">
    <location>
        <begin position="5"/>
        <end position="79"/>
    </location>
</feature>
<gene>
    <name evidence="21" type="ORF">F8153_05345</name>
</gene>
<organism evidence="21 22">
    <name type="scientific">Alkaliphilus serpentinus</name>
    <dbReference type="NCBI Taxonomy" id="1482731"/>
    <lineage>
        <taxon>Bacteria</taxon>
        <taxon>Bacillati</taxon>
        <taxon>Bacillota</taxon>
        <taxon>Clostridia</taxon>
        <taxon>Peptostreptococcales</taxon>
        <taxon>Natronincolaceae</taxon>
        <taxon>Alkaliphilus</taxon>
    </lineage>
</organism>
<dbReference type="SFLD" id="SFLDF00027">
    <property type="entry name" value="p-type_atpase"/>
    <property type="match status" value="1"/>
</dbReference>
<sequence length="877" mass="96243">MKDIEIFKRDINQVLEELKVDPDIGLRDEEISKRREKYGENALTKKKGQSLLMKFINQFKNFMVIILLIAAVVSGSLGEIKDSIIIAIVVILNAILGLIQENKAEKSLEALKNMTTPLTKVMRNSKLIQIKSPELVPGDIVIIESGDYIPADGRILEESSLKIEESALTGESLPVDKNTEVPEGDKVPLGDRKNMVYSTSMVTHGRGKIVVTNTGMDTEIGKIAKMLEAEEKVKTPLQIKLEELGKYLGILALSVCVVIFLLGYFQGRPPLDMFMLAVSLAVAAIPEGLPAIVTIVLSLGVQRMIKKNAIVRRLPAVETLGTASIICSDKTGTLTQNKMTVTKLYVYDELVDAVNIKDISDATSNKVVEIGLLCNDASISQEGGEKKAIGDPTETALVVLALQKGLLKKEQEELKPRVNEIPFDSDRKLMSTIHETDEGLQVFTKGAPDILLERCNRILINLEVKPLTDEIKEKIKASNIGMANEALRVLAFAFREIQEAPENPTSDNIEKDLVFVGLVGMIDPPREEVKEAVKKCRMAGIRPIMITGDYKLTALTIGKELGILEEGSSAIEGKELDDLSDDELIKNIHKYSIYARVSPEHKVRIVKAWQANGRIVAMTGDGVNDAPSLKTANIGCAMGITGTDVSKEAADIILTDDNFATIVAAVEEGRNIYANIKKSIHYLLSCNIGEIVALFIALVLNIPSPLIPIHILWINLVTDSLPALSLGIDPPEADIMSKKPRDPKESIFSEKLGFFIGIRGVIIGLVTLMAFYTGWNHSVEVGRTMAFLSLAFAQFGNSISVRSLDKSLLKIGIFSNRHLIGAIFISSVLMLTVLFVPFLRNVFDLALLNSNQWMMVILYSLIPLTAGEILKQLVKSK</sequence>
<feature type="transmembrane region" description="Helical" evidence="19">
    <location>
        <begin position="680"/>
        <end position="700"/>
    </location>
</feature>
<dbReference type="Pfam" id="PF00122">
    <property type="entry name" value="E1-E2_ATPase"/>
    <property type="match status" value="1"/>
</dbReference>
<evidence type="ECO:0000256" key="5">
    <source>
        <dbReference type="ARBA" id="ARBA00022475"/>
    </source>
</evidence>
<dbReference type="OrthoDB" id="9760364at2"/>
<dbReference type="SUPFAM" id="SSF81660">
    <property type="entry name" value="Metal cation-transporting ATPase, ATP-binding domain N"/>
    <property type="match status" value="1"/>
</dbReference>
<reference evidence="21 22" key="1">
    <citation type="submission" date="2019-10" db="EMBL/GenBank/DDBJ databases">
        <title>Alkaliphilus serpentinus sp. nov. and Alkaliphilus pronyensis sp. nov., two novel anaerobic alkaliphilic species isolated from the serpentinized-hosted hydrothermal field of the Prony Bay (New Caledonia).</title>
        <authorList>
            <person name="Postec A."/>
        </authorList>
    </citation>
    <scope>NUCLEOTIDE SEQUENCE [LARGE SCALE GENOMIC DNA]</scope>
    <source>
        <strain evidence="21 22">LacT</strain>
    </source>
</reference>
<dbReference type="InterPro" id="IPR023298">
    <property type="entry name" value="ATPase_P-typ_TM_dom_sf"/>
</dbReference>
<dbReference type="GO" id="GO:1902600">
    <property type="term" value="P:proton transmembrane transport"/>
    <property type="evidence" value="ECO:0007669"/>
    <property type="project" value="TreeGrafter"/>
</dbReference>
<dbReference type="EC" id="7.2.2.10" evidence="3"/>
<dbReference type="InterPro" id="IPR044492">
    <property type="entry name" value="P_typ_ATPase_HD_dom"/>
</dbReference>
<dbReference type="FunFam" id="2.70.150.10:FF:000016">
    <property type="entry name" value="Calcium-transporting P-type ATPase putative"/>
    <property type="match status" value="1"/>
</dbReference>
<dbReference type="SUPFAM" id="SSF81665">
    <property type="entry name" value="Calcium ATPase, transmembrane domain M"/>
    <property type="match status" value="1"/>
</dbReference>
<evidence type="ECO:0000256" key="15">
    <source>
        <dbReference type="ARBA" id="ARBA00022989"/>
    </source>
</evidence>
<evidence type="ECO:0000256" key="19">
    <source>
        <dbReference type="SAM" id="Phobius"/>
    </source>
</evidence>
<dbReference type="Pfam" id="PF13246">
    <property type="entry name" value="Cation_ATPase"/>
    <property type="match status" value="1"/>
</dbReference>
<dbReference type="SUPFAM" id="SSF56784">
    <property type="entry name" value="HAD-like"/>
    <property type="match status" value="1"/>
</dbReference>
<dbReference type="PANTHER" id="PTHR43294">
    <property type="entry name" value="SODIUM/POTASSIUM-TRANSPORTING ATPASE SUBUNIT ALPHA"/>
    <property type="match status" value="1"/>
</dbReference>
<dbReference type="GO" id="GO:0016887">
    <property type="term" value="F:ATP hydrolysis activity"/>
    <property type="evidence" value="ECO:0007669"/>
    <property type="project" value="InterPro"/>
</dbReference>
<feature type="transmembrane region" description="Helical" evidence="19">
    <location>
        <begin position="273"/>
        <end position="297"/>
    </location>
</feature>
<dbReference type="CDD" id="cd02089">
    <property type="entry name" value="P-type_ATPase_Ca_prok"/>
    <property type="match status" value="1"/>
</dbReference>
<keyword evidence="7" id="KW-0109">Calcium transport</keyword>
<comment type="caution">
    <text evidence="21">The sequence shown here is derived from an EMBL/GenBank/DDBJ whole genome shotgun (WGS) entry which is preliminary data.</text>
</comment>
<evidence type="ECO:0000313" key="21">
    <source>
        <dbReference type="EMBL" id="KAB3531063.1"/>
    </source>
</evidence>
<evidence type="ECO:0000256" key="1">
    <source>
        <dbReference type="ARBA" id="ARBA00004651"/>
    </source>
</evidence>
<evidence type="ECO:0000256" key="6">
    <source>
        <dbReference type="ARBA" id="ARBA00022553"/>
    </source>
</evidence>
<dbReference type="InterPro" id="IPR005782">
    <property type="entry name" value="P-type_ATPase_IIA"/>
</dbReference>
<evidence type="ECO:0000259" key="20">
    <source>
        <dbReference type="SMART" id="SM00831"/>
    </source>
</evidence>
<keyword evidence="22" id="KW-1185">Reference proteome</keyword>
<dbReference type="GO" id="GO:0005524">
    <property type="term" value="F:ATP binding"/>
    <property type="evidence" value="ECO:0007669"/>
    <property type="project" value="UniProtKB-KW"/>
</dbReference>
<dbReference type="Pfam" id="PF00689">
    <property type="entry name" value="Cation_ATPase_C"/>
    <property type="match status" value="1"/>
</dbReference>
<accession>A0A833HPN1</accession>
<dbReference type="InterPro" id="IPR050510">
    <property type="entry name" value="Cation_transp_ATPase_P-type"/>
</dbReference>
<dbReference type="GO" id="GO:0005886">
    <property type="term" value="C:plasma membrane"/>
    <property type="evidence" value="ECO:0007669"/>
    <property type="project" value="UniProtKB-SubCell"/>
</dbReference>
<dbReference type="InterPro" id="IPR018303">
    <property type="entry name" value="ATPase_P-typ_P_site"/>
</dbReference>
<keyword evidence="16" id="KW-0406">Ion transport</keyword>
<feature type="transmembrane region" description="Helical" evidence="19">
    <location>
        <begin position="752"/>
        <end position="775"/>
    </location>
</feature>
<keyword evidence="15 19" id="KW-1133">Transmembrane helix</keyword>
<dbReference type="GO" id="GO:0005388">
    <property type="term" value="F:P-type calcium transporter activity"/>
    <property type="evidence" value="ECO:0007669"/>
    <property type="project" value="UniProtKB-EC"/>
</dbReference>
<evidence type="ECO:0000256" key="9">
    <source>
        <dbReference type="ARBA" id="ARBA00022723"/>
    </source>
</evidence>
<dbReference type="GO" id="GO:0046872">
    <property type="term" value="F:metal ion binding"/>
    <property type="evidence" value="ECO:0007669"/>
    <property type="project" value="UniProtKB-KW"/>
</dbReference>
<evidence type="ECO:0000256" key="17">
    <source>
        <dbReference type="ARBA" id="ARBA00023136"/>
    </source>
</evidence>
<dbReference type="NCBIfam" id="TIGR01494">
    <property type="entry name" value="ATPase_P-type"/>
    <property type="match status" value="3"/>
</dbReference>
<keyword evidence="4" id="KW-0813">Transport</keyword>
<dbReference type="InterPro" id="IPR036412">
    <property type="entry name" value="HAD-like_sf"/>
</dbReference>
<keyword evidence="5" id="KW-1003">Cell membrane</keyword>
<dbReference type="SFLD" id="SFLDG00002">
    <property type="entry name" value="C1.7:_P-type_atpase_like"/>
    <property type="match status" value="1"/>
</dbReference>
<feature type="transmembrane region" description="Helical" evidence="19">
    <location>
        <begin position="83"/>
        <end position="99"/>
    </location>
</feature>
<dbReference type="InterPro" id="IPR004014">
    <property type="entry name" value="ATPase_P-typ_cation-transptr_N"/>
</dbReference>
<evidence type="ECO:0000256" key="13">
    <source>
        <dbReference type="ARBA" id="ARBA00022842"/>
    </source>
</evidence>
<dbReference type="GO" id="GO:0140352">
    <property type="term" value="P:export from cell"/>
    <property type="evidence" value="ECO:0007669"/>
    <property type="project" value="UniProtKB-ARBA"/>
</dbReference>
<dbReference type="FunFam" id="1.20.1110.10:FF:000065">
    <property type="entry name" value="Sarcoplasmic/endoplasmic reticulum calcium ATPase 1"/>
    <property type="match status" value="1"/>
</dbReference>
<dbReference type="SUPFAM" id="SSF81653">
    <property type="entry name" value="Calcium ATPase, transduction domain A"/>
    <property type="match status" value="1"/>
</dbReference>
<dbReference type="FunFam" id="3.40.50.1000:FF:000028">
    <property type="entry name" value="Calcium-transporting P-type ATPase, putative"/>
    <property type="match status" value="1"/>
</dbReference>
<keyword evidence="11" id="KW-0106">Calcium</keyword>
<comment type="subcellular location">
    <subcellularLocation>
        <location evidence="1">Cell membrane</location>
        <topology evidence="1">Multi-pass membrane protein</topology>
    </subcellularLocation>
</comment>
<evidence type="ECO:0000313" key="22">
    <source>
        <dbReference type="Proteomes" id="UP000465601"/>
    </source>
</evidence>
<feature type="transmembrane region" description="Helical" evidence="19">
    <location>
        <begin position="851"/>
        <end position="870"/>
    </location>
</feature>
<dbReference type="NCBIfam" id="TIGR01517">
    <property type="entry name" value="ATPase-IIB_Ca"/>
    <property type="match status" value="1"/>
</dbReference>
<dbReference type="Pfam" id="PF00690">
    <property type="entry name" value="Cation_ATPase_N"/>
    <property type="match status" value="1"/>
</dbReference>
<dbReference type="FunFam" id="3.40.1110.10:FF:000053">
    <property type="entry name" value="Cation-transporting ATPase, E1-E2 family"/>
    <property type="match status" value="1"/>
</dbReference>
<evidence type="ECO:0000256" key="3">
    <source>
        <dbReference type="ARBA" id="ARBA00012790"/>
    </source>
</evidence>
<dbReference type="EMBL" id="WBZB01000014">
    <property type="protein sequence ID" value="KAB3531063.1"/>
    <property type="molecule type" value="Genomic_DNA"/>
</dbReference>
<comment type="similarity">
    <text evidence="2">Belongs to the cation transport ATPase (P-type) (TC 3.A.3) family. Type IIA subfamily.</text>
</comment>
<dbReference type="InterPro" id="IPR001757">
    <property type="entry name" value="P_typ_ATPase"/>
</dbReference>
<dbReference type="SFLD" id="SFLDS00003">
    <property type="entry name" value="Haloacid_Dehalogenase"/>
    <property type="match status" value="1"/>
</dbReference>
<dbReference type="FunFam" id="3.40.50.1000:FF:000001">
    <property type="entry name" value="Phospholipid-transporting ATPase IC"/>
    <property type="match status" value="1"/>
</dbReference>
<dbReference type="PROSITE" id="PS00154">
    <property type="entry name" value="ATPASE_E1_E2"/>
    <property type="match status" value="1"/>
</dbReference>
<keyword evidence="13" id="KW-0460">Magnesium</keyword>
<name>A0A833HPN1_9FIRM</name>
<dbReference type="InterPro" id="IPR006068">
    <property type="entry name" value="ATPase_P-typ_cation-transptr_C"/>
</dbReference>
<evidence type="ECO:0000256" key="11">
    <source>
        <dbReference type="ARBA" id="ARBA00022837"/>
    </source>
</evidence>
<keyword evidence="10" id="KW-0547">Nucleotide-binding</keyword>
<dbReference type="Gene3D" id="1.20.1110.10">
    <property type="entry name" value="Calcium-transporting ATPase, transmembrane domain"/>
    <property type="match status" value="1"/>
</dbReference>
<dbReference type="PANTHER" id="PTHR43294:SF21">
    <property type="entry name" value="CATION TRANSPORTING ATPASE"/>
    <property type="match status" value="1"/>
</dbReference>
<evidence type="ECO:0000256" key="4">
    <source>
        <dbReference type="ARBA" id="ARBA00022448"/>
    </source>
</evidence>
<evidence type="ECO:0000256" key="14">
    <source>
        <dbReference type="ARBA" id="ARBA00022967"/>
    </source>
</evidence>
<evidence type="ECO:0000256" key="10">
    <source>
        <dbReference type="ARBA" id="ARBA00022741"/>
    </source>
</evidence>
<dbReference type="InterPro" id="IPR023299">
    <property type="entry name" value="ATPase_P-typ_cyto_dom_N"/>
</dbReference>
<keyword evidence="17 19" id="KW-0472">Membrane</keyword>
<dbReference type="SMART" id="SM00831">
    <property type="entry name" value="Cation_ATPase_N"/>
    <property type="match status" value="1"/>
</dbReference>
<dbReference type="PRINTS" id="PR00119">
    <property type="entry name" value="CATATPASE"/>
</dbReference>
<dbReference type="PRINTS" id="PR00121">
    <property type="entry name" value="NAKATPASE"/>
</dbReference>
<dbReference type="InterPro" id="IPR023214">
    <property type="entry name" value="HAD_sf"/>
</dbReference>
<keyword evidence="14" id="KW-1278">Translocase</keyword>
<dbReference type="NCBIfam" id="TIGR01116">
    <property type="entry name" value="ATPase-IIA1_Ca"/>
    <property type="match status" value="1"/>
</dbReference>
<dbReference type="Proteomes" id="UP000465601">
    <property type="component" value="Unassembled WGS sequence"/>
</dbReference>
<evidence type="ECO:0000256" key="8">
    <source>
        <dbReference type="ARBA" id="ARBA00022692"/>
    </source>
</evidence>
<evidence type="ECO:0000256" key="12">
    <source>
        <dbReference type="ARBA" id="ARBA00022840"/>
    </source>
</evidence>
<evidence type="ECO:0000256" key="7">
    <source>
        <dbReference type="ARBA" id="ARBA00022568"/>
    </source>
</evidence>
<dbReference type="InterPro" id="IPR059000">
    <property type="entry name" value="ATPase_P-type_domA"/>
</dbReference>
<dbReference type="Gene3D" id="2.70.150.10">
    <property type="entry name" value="Calcium-transporting ATPase, cytoplasmic transduction domain A"/>
    <property type="match status" value="1"/>
</dbReference>
<dbReference type="Gene3D" id="3.40.1110.10">
    <property type="entry name" value="Calcium-transporting ATPase, cytoplasmic domain N"/>
    <property type="match status" value="1"/>
</dbReference>
<dbReference type="AlphaFoldDB" id="A0A833HPN1"/>
<protein>
    <recommendedName>
        <fullName evidence="3">P-type Ca(2+) transporter</fullName>
        <ecNumber evidence="3">7.2.2.10</ecNumber>
    </recommendedName>
</protein>
<dbReference type="RefSeq" id="WP_151865341.1">
    <property type="nucleotide sequence ID" value="NZ_WBZB01000014.1"/>
</dbReference>
<evidence type="ECO:0000256" key="16">
    <source>
        <dbReference type="ARBA" id="ARBA00023065"/>
    </source>
</evidence>
<comment type="catalytic activity">
    <reaction evidence="18">
        <text>Ca(2+)(in) + ATP + H2O = Ca(2+)(out) + ADP + phosphate + H(+)</text>
        <dbReference type="Rhea" id="RHEA:18105"/>
        <dbReference type="ChEBI" id="CHEBI:15377"/>
        <dbReference type="ChEBI" id="CHEBI:15378"/>
        <dbReference type="ChEBI" id="CHEBI:29108"/>
        <dbReference type="ChEBI" id="CHEBI:30616"/>
        <dbReference type="ChEBI" id="CHEBI:43474"/>
        <dbReference type="ChEBI" id="CHEBI:456216"/>
        <dbReference type="EC" id="7.2.2.10"/>
    </reaction>
</comment>
<feature type="transmembrane region" description="Helical" evidence="19">
    <location>
        <begin position="247"/>
        <end position="267"/>
    </location>
</feature>
<proteinExistence type="inferred from homology"/>